<evidence type="ECO:0000256" key="6">
    <source>
        <dbReference type="SAM" id="MobiDB-lite"/>
    </source>
</evidence>
<keyword evidence="2" id="KW-0597">Phosphoprotein</keyword>
<feature type="domain" description="CRAL-TRIO" evidence="10">
    <location>
        <begin position="45"/>
        <end position="164"/>
    </location>
</feature>
<dbReference type="InterPro" id="IPR051336">
    <property type="entry name" value="RhoGEF_Guanine_NuclExch_SF"/>
</dbReference>
<dbReference type="Gene3D" id="2.30.29.30">
    <property type="entry name" value="Pleckstrin-homology domain (PH domain)/Phosphotyrosine-binding domain (PTB)"/>
    <property type="match status" value="1"/>
</dbReference>
<dbReference type="Pfam" id="PF00018">
    <property type="entry name" value="SH3_1"/>
    <property type="match status" value="1"/>
</dbReference>
<dbReference type="InterPro" id="IPR011993">
    <property type="entry name" value="PH-like_dom_sf"/>
</dbReference>
<dbReference type="Pfam" id="PF22697">
    <property type="entry name" value="SOS1_NGEF_PH"/>
    <property type="match status" value="1"/>
</dbReference>
<feature type="compositionally biased region" description="Low complexity" evidence="6">
    <location>
        <begin position="921"/>
        <end position="935"/>
    </location>
</feature>
<dbReference type="Gene3D" id="3.40.525.10">
    <property type="entry name" value="CRAL-TRIO lipid binding domain"/>
    <property type="match status" value="1"/>
</dbReference>
<dbReference type="InterPro" id="IPR001849">
    <property type="entry name" value="PH_domain"/>
</dbReference>
<accession>A0A9P0IME1</accession>
<evidence type="ECO:0000313" key="11">
    <source>
        <dbReference type="EMBL" id="CAH1708902.1"/>
    </source>
</evidence>
<evidence type="ECO:0000259" key="7">
    <source>
        <dbReference type="PROSITE" id="PS50002"/>
    </source>
</evidence>
<evidence type="ECO:0000313" key="12">
    <source>
        <dbReference type="Proteomes" id="UP001154329"/>
    </source>
</evidence>
<dbReference type="Gene3D" id="2.30.30.40">
    <property type="entry name" value="SH3 Domains"/>
    <property type="match status" value="1"/>
</dbReference>
<reference evidence="11" key="1">
    <citation type="submission" date="2022-02" db="EMBL/GenBank/DDBJ databases">
        <authorList>
            <person name="King R."/>
        </authorList>
    </citation>
    <scope>NUCLEOTIDE SEQUENCE</scope>
</reference>
<organism evidence="11 12">
    <name type="scientific">Aphis gossypii</name>
    <name type="common">Cotton aphid</name>
    <dbReference type="NCBI Taxonomy" id="80765"/>
    <lineage>
        <taxon>Eukaryota</taxon>
        <taxon>Metazoa</taxon>
        <taxon>Ecdysozoa</taxon>
        <taxon>Arthropoda</taxon>
        <taxon>Hexapoda</taxon>
        <taxon>Insecta</taxon>
        <taxon>Pterygota</taxon>
        <taxon>Neoptera</taxon>
        <taxon>Paraneoptera</taxon>
        <taxon>Hemiptera</taxon>
        <taxon>Sternorrhyncha</taxon>
        <taxon>Aphidomorpha</taxon>
        <taxon>Aphidoidea</taxon>
        <taxon>Aphididae</taxon>
        <taxon>Aphidini</taxon>
        <taxon>Aphis</taxon>
        <taxon>Aphis</taxon>
    </lineage>
</organism>
<dbReference type="Pfam" id="PF13716">
    <property type="entry name" value="CRAL_TRIO_2"/>
    <property type="match status" value="1"/>
</dbReference>
<dbReference type="GO" id="GO:0005737">
    <property type="term" value="C:cytoplasm"/>
    <property type="evidence" value="ECO:0007669"/>
    <property type="project" value="TreeGrafter"/>
</dbReference>
<dbReference type="PANTHER" id="PTHR22826:SF211">
    <property type="entry name" value="LD43457P"/>
    <property type="match status" value="1"/>
</dbReference>
<evidence type="ECO:0000259" key="9">
    <source>
        <dbReference type="PROSITE" id="PS50010"/>
    </source>
</evidence>
<dbReference type="FunFam" id="2.30.29.30:FF:000078">
    <property type="entry name" value="Guanine nucleotide exchange factor DBS"/>
    <property type="match status" value="1"/>
</dbReference>
<dbReference type="InterPro" id="IPR000219">
    <property type="entry name" value="DH_dom"/>
</dbReference>
<evidence type="ECO:0000256" key="5">
    <source>
        <dbReference type="PROSITE-ProRule" id="PRU00192"/>
    </source>
</evidence>
<dbReference type="GO" id="GO:0005085">
    <property type="term" value="F:guanyl-nucleotide exchange factor activity"/>
    <property type="evidence" value="ECO:0007669"/>
    <property type="project" value="UniProtKB-KW"/>
</dbReference>
<sequence length="935" mass="106913">MSSMHELKPSINNVLDLLAQQFIVISGGKTREGYSIISFPDSGNFVDLPEEGYEKLISYITSVPSLQEADLGFVIVIDRRNDKWSSVRCVLLRLAEFFPGLIHIVYVIRPNGFLQKAISEVSNKFFKEEFKFKVVICNVVEELHEYVDNTELTIDLSGTLPYFHQHWIQQRMALENFSNETNEVSLMLNEFTERLANDTIDLPDTKEQCADLLCCHAVEYGRLKKCFAEAVKKGETLLIDFKQDTDTYHGTIPSTVTNVAALERLLVQMEETEKVFDDFWEQFSGRLKQCHSLRAFEENFNIVQSSLNENLKILSEMTDVGDSVERVEVLLEDLITFQTSSRASEWCAKGVMLLGSEPAEKCISAEQSLAELEEFMSSAHHLKVESPREFYSLFEDTITPETKPIVTQVLQRLDDVTTMCDKRLASLKRYINKPRPILSVNPEPAIPINLANMTKISNGVDECDRAVQNEENNATKTKHVLTELLFTERQYTTELGSILRGYKDQMEFPDMKNLIPVSLKGKSEVLFGNLESIHSFHNQFFLPALESSSSIESVAVCFTDNREKLLQLYTYYCVNLTRSEELRETVGEDNPFFKACQEKLGHRLPLGAYLLLPMQRITKYQLLLKELLHNEKNQNCITKLQKALDCMLLVLNNVNDNMHQIGITGFYGDWNDLGGLLLQGSFSLWVENKKDLLKELRLKPMRRQIFLYQQGLLLCKKVSKDNKPMYHYKKYLRMSHIGLTETVKGDLCKFEVWLEGRQEVYTIQASNLQQKQQWVSEIKRVLLEQLAELKGEKIKQYISTFGKHVNLRQTHSLDNQSENGSNRNRRPLSHHETTDDDSSDYSLTDDESLDGTIKQKIADSYISLADYNALRPTDATLKRGDKVDLLKAGSSSWWYVKVHGSKTEGWVPAAHLEISGRKSSHSSQSVCSHGSTSTE</sequence>
<gene>
    <name evidence="11" type="ORF">APHIGO_LOCUS592</name>
</gene>
<keyword evidence="1 5" id="KW-0728">SH3 domain</keyword>
<dbReference type="PROSITE" id="PS50191">
    <property type="entry name" value="CRAL_TRIO"/>
    <property type="match status" value="1"/>
</dbReference>
<dbReference type="SUPFAM" id="SSF50729">
    <property type="entry name" value="PH domain-like"/>
    <property type="match status" value="1"/>
</dbReference>
<dbReference type="InterPro" id="IPR001452">
    <property type="entry name" value="SH3_domain"/>
</dbReference>
<name>A0A9P0IME1_APHGO</name>
<dbReference type="InterPro" id="IPR036028">
    <property type="entry name" value="SH3-like_dom_sf"/>
</dbReference>
<evidence type="ECO:0000256" key="2">
    <source>
        <dbReference type="ARBA" id="ARBA00022553"/>
    </source>
</evidence>
<protein>
    <recommendedName>
        <fullName evidence="13">Guanine nucleotide exchange factor DBS</fullName>
    </recommendedName>
</protein>
<dbReference type="CDD" id="cd11856">
    <property type="entry name" value="SH3_p47phox_like"/>
    <property type="match status" value="1"/>
</dbReference>
<evidence type="ECO:0000259" key="10">
    <source>
        <dbReference type="PROSITE" id="PS50191"/>
    </source>
</evidence>
<dbReference type="PROSITE" id="PS50003">
    <property type="entry name" value="PH_DOMAIN"/>
    <property type="match status" value="1"/>
</dbReference>
<dbReference type="Pfam" id="PF00621">
    <property type="entry name" value="RhoGEF"/>
    <property type="match status" value="1"/>
</dbReference>
<dbReference type="InterPro" id="IPR056466">
    <property type="entry name" value="Spectrin_DBS"/>
</dbReference>
<dbReference type="SUPFAM" id="SSF46966">
    <property type="entry name" value="Spectrin repeat"/>
    <property type="match status" value="1"/>
</dbReference>
<dbReference type="InterPro" id="IPR036865">
    <property type="entry name" value="CRAL-TRIO_dom_sf"/>
</dbReference>
<dbReference type="CDD" id="cd00170">
    <property type="entry name" value="SEC14"/>
    <property type="match status" value="1"/>
</dbReference>
<feature type="compositionally biased region" description="Polar residues" evidence="6">
    <location>
        <begin position="809"/>
        <end position="822"/>
    </location>
</feature>
<dbReference type="SMART" id="SM00326">
    <property type="entry name" value="SH3"/>
    <property type="match status" value="1"/>
</dbReference>
<dbReference type="Gene3D" id="1.20.58.60">
    <property type="match status" value="1"/>
</dbReference>
<proteinExistence type="inferred from homology"/>
<keyword evidence="12" id="KW-1185">Reference proteome</keyword>
<feature type="domain" description="DH" evidence="9">
    <location>
        <begin position="476"/>
        <end position="657"/>
    </location>
</feature>
<evidence type="ECO:0000256" key="4">
    <source>
        <dbReference type="ARBA" id="ARBA00049987"/>
    </source>
</evidence>
<comment type="similarity">
    <text evidence="4">Belongs to the MCF2 family.</text>
</comment>
<feature type="domain" description="SH3" evidence="7">
    <location>
        <begin position="856"/>
        <end position="917"/>
    </location>
</feature>
<dbReference type="SMART" id="SM00516">
    <property type="entry name" value="SEC14"/>
    <property type="match status" value="1"/>
</dbReference>
<dbReference type="SUPFAM" id="SSF48065">
    <property type="entry name" value="DBL homology domain (DH-domain)"/>
    <property type="match status" value="1"/>
</dbReference>
<dbReference type="PROSITE" id="PS50010">
    <property type="entry name" value="DH_2"/>
    <property type="match status" value="1"/>
</dbReference>
<dbReference type="Pfam" id="PF23289">
    <property type="entry name" value="Spectrin_5"/>
    <property type="match status" value="1"/>
</dbReference>
<keyword evidence="3" id="KW-0344">Guanine-nucleotide releasing factor</keyword>
<dbReference type="AlphaFoldDB" id="A0A9P0IME1"/>
<dbReference type="PANTHER" id="PTHR22826">
    <property type="entry name" value="RHO GUANINE EXCHANGE FACTOR-RELATED"/>
    <property type="match status" value="1"/>
</dbReference>
<evidence type="ECO:0008006" key="13">
    <source>
        <dbReference type="Google" id="ProtNLM"/>
    </source>
</evidence>
<feature type="region of interest" description="Disordered" evidence="6">
    <location>
        <begin position="915"/>
        <end position="935"/>
    </location>
</feature>
<dbReference type="InterPro" id="IPR001251">
    <property type="entry name" value="CRAL-TRIO_dom"/>
</dbReference>
<dbReference type="InterPro" id="IPR055251">
    <property type="entry name" value="SOS1_NGEF_PH"/>
</dbReference>
<dbReference type="Proteomes" id="UP001154329">
    <property type="component" value="Chromosome 1"/>
</dbReference>
<dbReference type="SUPFAM" id="SSF50044">
    <property type="entry name" value="SH3-domain"/>
    <property type="match status" value="1"/>
</dbReference>
<dbReference type="PROSITE" id="PS50002">
    <property type="entry name" value="SH3"/>
    <property type="match status" value="1"/>
</dbReference>
<evidence type="ECO:0000256" key="3">
    <source>
        <dbReference type="ARBA" id="ARBA00022658"/>
    </source>
</evidence>
<dbReference type="SUPFAM" id="SSF52087">
    <property type="entry name" value="CRAL/TRIO domain"/>
    <property type="match status" value="1"/>
</dbReference>
<dbReference type="SMART" id="SM00325">
    <property type="entry name" value="RhoGEF"/>
    <property type="match status" value="1"/>
</dbReference>
<dbReference type="InterPro" id="IPR035899">
    <property type="entry name" value="DBL_dom_sf"/>
</dbReference>
<evidence type="ECO:0000259" key="8">
    <source>
        <dbReference type="PROSITE" id="PS50003"/>
    </source>
</evidence>
<evidence type="ECO:0000256" key="1">
    <source>
        <dbReference type="ARBA" id="ARBA00022443"/>
    </source>
</evidence>
<dbReference type="Gene3D" id="1.20.900.10">
    <property type="entry name" value="Dbl homology (DH) domain"/>
    <property type="match status" value="1"/>
</dbReference>
<dbReference type="EMBL" id="OU899034">
    <property type="protein sequence ID" value="CAH1708902.1"/>
    <property type="molecule type" value="Genomic_DNA"/>
</dbReference>
<feature type="region of interest" description="Disordered" evidence="6">
    <location>
        <begin position="809"/>
        <end position="844"/>
    </location>
</feature>
<dbReference type="SMART" id="SM00233">
    <property type="entry name" value="PH"/>
    <property type="match status" value="1"/>
</dbReference>
<feature type="compositionally biased region" description="Acidic residues" evidence="6">
    <location>
        <begin position="834"/>
        <end position="844"/>
    </location>
</feature>
<reference evidence="11" key="2">
    <citation type="submission" date="2022-10" db="EMBL/GenBank/DDBJ databases">
        <authorList>
            <consortium name="ENA_rothamsted_submissions"/>
            <consortium name="culmorum"/>
            <person name="King R."/>
        </authorList>
    </citation>
    <scope>NUCLEOTIDE SEQUENCE</scope>
</reference>
<feature type="domain" description="PH" evidence="8">
    <location>
        <begin position="675"/>
        <end position="783"/>
    </location>
</feature>
<dbReference type="CDD" id="cd00160">
    <property type="entry name" value="RhoGEF"/>
    <property type="match status" value="1"/>
</dbReference>